<evidence type="ECO:0000256" key="13">
    <source>
        <dbReference type="ARBA" id="ARBA00023291"/>
    </source>
</evidence>
<dbReference type="CDD" id="cd00982">
    <property type="entry name" value="gltB_C"/>
    <property type="match status" value="1"/>
</dbReference>
<evidence type="ECO:0000256" key="4">
    <source>
        <dbReference type="ARBA" id="ARBA00022605"/>
    </source>
</evidence>
<organism evidence="16 17">
    <name type="scientific">Nocardioides plantarum</name>
    <dbReference type="NCBI Taxonomy" id="29299"/>
    <lineage>
        <taxon>Bacteria</taxon>
        <taxon>Bacillati</taxon>
        <taxon>Actinomycetota</taxon>
        <taxon>Actinomycetes</taxon>
        <taxon>Propionibacteriales</taxon>
        <taxon>Nocardioidaceae</taxon>
        <taxon>Nocardioides</taxon>
    </lineage>
</organism>
<comment type="similarity">
    <text evidence="3">Belongs to the glutamate synthase family.</text>
</comment>
<dbReference type="SUPFAM" id="SSF56235">
    <property type="entry name" value="N-terminal nucleophile aminohydrolases (Ntn hydrolases)"/>
    <property type="match status" value="1"/>
</dbReference>
<comment type="cofactor">
    <cofactor evidence="1">
        <name>FMN</name>
        <dbReference type="ChEBI" id="CHEBI:58210"/>
    </cofactor>
</comment>
<dbReference type="SUPFAM" id="SSF69336">
    <property type="entry name" value="Alpha subunit of glutamate synthase, C-terminal domain"/>
    <property type="match status" value="1"/>
</dbReference>
<dbReference type="Pfam" id="PF04898">
    <property type="entry name" value="Glu_syn_central"/>
    <property type="match status" value="1"/>
</dbReference>
<evidence type="ECO:0000256" key="8">
    <source>
        <dbReference type="ARBA" id="ARBA00022962"/>
    </source>
</evidence>
<dbReference type="InterPro" id="IPR002932">
    <property type="entry name" value="Glu_synthdom"/>
</dbReference>
<dbReference type="InterPro" id="IPR036485">
    <property type="entry name" value="Glu_synth_asu_C_sf"/>
</dbReference>
<dbReference type="Pfam" id="PF01493">
    <property type="entry name" value="GXGXG"/>
    <property type="match status" value="1"/>
</dbReference>
<evidence type="ECO:0000256" key="3">
    <source>
        <dbReference type="ARBA" id="ARBA00009716"/>
    </source>
</evidence>
<feature type="domain" description="Glutamine amidotransferase type-2" evidence="15">
    <location>
        <begin position="23"/>
        <end position="413"/>
    </location>
</feature>
<keyword evidence="6" id="KW-0288">FMN</keyword>
<dbReference type="InterPro" id="IPR002489">
    <property type="entry name" value="Glu_synth_asu_C"/>
</dbReference>
<dbReference type="GO" id="GO:0004355">
    <property type="term" value="F:glutamate synthase (NADPH) activity"/>
    <property type="evidence" value="ECO:0007669"/>
    <property type="project" value="UniProtKB-EC"/>
</dbReference>
<keyword evidence="17" id="KW-1185">Reference proteome</keyword>
<comment type="caution">
    <text evidence="16">The sequence shown here is derived from an EMBL/GenBank/DDBJ whole genome shotgun (WGS) entry which is preliminary data.</text>
</comment>
<dbReference type="Gene3D" id="2.160.20.60">
    <property type="entry name" value="Glutamate synthase, alpha subunit, C-terminal domain"/>
    <property type="match status" value="1"/>
</dbReference>
<gene>
    <name evidence="16" type="primary">gltB</name>
    <name evidence="16" type="ORF">ACFFRI_17625</name>
</gene>
<dbReference type="PANTHER" id="PTHR11938">
    <property type="entry name" value="FAD NADPH DEHYDROGENASE/OXIDOREDUCTASE"/>
    <property type="match status" value="1"/>
</dbReference>
<dbReference type="PROSITE" id="PS51278">
    <property type="entry name" value="GATASE_TYPE_2"/>
    <property type="match status" value="1"/>
</dbReference>
<evidence type="ECO:0000313" key="17">
    <source>
        <dbReference type="Proteomes" id="UP001589750"/>
    </source>
</evidence>
<dbReference type="SUPFAM" id="SSF51395">
    <property type="entry name" value="FMN-linked oxidoreductases"/>
    <property type="match status" value="1"/>
</dbReference>
<evidence type="ECO:0000256" key="1">
    <source>
        <dbReference type="ARBA" id="ARBA00001917"/>
    </source>
</evidence>
<keyword evidence="13" id="KW-0003">3Fe-4S</keyword>
<keyword evidence="9 16" id="KW-0560">Oxidoreductase</keyword>
<dbReference type="Pfam" id="PF00310">
    <property type="entry name" value="GATase_2"/>
    <property type="match status" value="1"/>
</dbReference>
<accession>A0ABV5KEN2</accession>
<dbReference type="InterPro" id="IPR013785">
    <property type="entry name" value="Aldolase_TIM"/>
</dbReference>
<evidence type="ECO:0000256" key="10">
    <source>
        <dbReference type="ARBA" id="ARBA00023004"/>
    </source>
</evidence>
<keyword evidence="5" id="KW-0285">Flavoprotein</keyword>
<dbReference type="InterPro" id="IPR006982">
    <property type="entry name" value="Glu_synth_centr_N"/>
</dbReference>
<evidence type="ECO:0000256" key="14">
    <source>
        <dbReference type="ARBA" id="ARBA00029440"/>
    </source>
</evidence>
<dbReference type="InterPro" id="IPR050711">
    <property type="entry name" value="ET-N_metabolism_enzyme"/>
</dbReference>
<reference evidence="16 17" key="1">
    <citation type="submission" date="2024-09" db="EMBL/GenBank/DDBJ databases">
        <authorList>
            <person name="Sun Q."/>
            <person name="Mori K."/>
        </authorList>
    </citation>
    <scope>NUCLEOTIDE SEQUENCE [LARGE SCALE GENOMIC DNA]</scope>
    <source>
        <strain evidence="16 17">JCM 9626</strain>
    </source>
</reference>
<keyword evidence="10" id="KW-0408">Iron</keyword>
<dbReference type="Gene3D" id="3.60.20.10">
    <property type="entry name" value="Glutamine Phosphoribosylpyrophosphate, subunit 1, domain 1"/>
    <property type="match status" value="1"/>
</dbReference>
<evidence type="ECO:0000256" key="2">
    <source>
        <dbReference type="ARBA" id="ARBA00001927"/>
    </source>
</evidence>
<dbReference type="EMBL" id="JBHMDG010000026">
    <property type="protein sequence ID" value="MFB9314882.1"/>
    <property type="molecule type" value="Genomic_DNA"/>
</dbReference>
<keyword evidence="4" id="KW-0028">Amino-acid biosynthesis</keyword>
<name>A0ABV5KEN2_9ACTN</name>
<comment type="pathway">
    <text evidence="14">Amino-acid biosynthesis.</text>
</comment>
<evidence type="ECO:0000256" key="11">
    <source>
        <dbReference type="ARBA" id="ARBA00023014"/>
    </source>
</evidence>
<sequence>MPYEHAFPPAQGLYDPAAEHDACGVAFVATLTGVASHDIVLKALTALRNLDHRGAAGAEVNSGDGAGILLQVPDEFLRAVTAEAGFDLPSPASYAVGTAFLQGDADDVARSRARIEEIAAEEGLTVLGWREVPTDPSVLGSTALAVMPVFSQLFVAAAGQRLTGMALERRAFCLRKRAESETAVYFPSLSSRTLAYKGMLTTDQLDQVFPDLRDERVASALAVVHSRFSTNTFPSWPLSHPFRFIAHNGEINTVMGNRNWMRAREALLASDVIPGDLDRLFPICTPGASDSASFDEVLELLHMGGRSLPHSVLMMIPEAWENHTEMDAKRRDFYSFHSALMEPWDGPACVVFTDGSQIGAVLDRNGLRPSRYWVTDDGLVVLASEVGVLDLDPATIVRKGRLQPGRMFLVDTDEHRIIEDEEVKAELAAEHPYGEWLHAGLIHLDDIPEREHIVHTHASVTRRQQIFGYSEEELRVLLSPMASTGGEALGSMGTDTPIAALSEKPRLLFDYFSQLFAQVTNPPLDAIREELVTSLNGTIGPESNLLEPTPASCRQVVLPFPVISNDDLAKIRHINHDGDMPGFITHVARGLYEVAGGGEAMAARLAEICAEVSEAIAGGARIIVLSDRHGDADLAPIPSLLLTGAVHHHLVREKSRTEVGLVVEAGDVREVHHVALLVGYGAAAVNPYLAMESVEDLAREGYYVKVEPEKAVANLIKALGKGVLKVMSKMGVSTVASYTGAQIFEAVGLSHEVIEPYFTGTTSKLGGIGLDTIAEEVARRHATAYPRGGVLPTHRELEIGGEYQWRRDGEPHLFNPETVFRLQHATRSQRYDVFKQYTAAVDEQSTQLMTLRGLFRFKGSHVTGRDSIPIEDVEPVSEIVKRFATGAMSYGSISQEAHETLAIAMNRLGGKSNTGEGGEDADRLHDPERRSAIKQVASGRFGVTSEYLTNADDIQIKMAQGAKPGEGGQLPGNKVYPWVAKTRHSTPGVGLISPPPHHDIYSIEDLAQLIHDLKNANPQARVHVKLVSEVGVGTVATGVSKAHADVVLVSGHDGGTGASPLTSLKHAGGPWELGLAETQQTLLLNGLRDRIVVQTDGQLKTGRDVVIAALLGAEEYCFATAPLVVSGCILMRVCHLDTCPVGVATQNPVLRERFSGKADYVVTFFEYVAQEVRELLAELGFRSLEEAVGQVSALDMAEAVNHWKAAGLDLSPILHEVDTSHFPDQARRRTKTQDHGLERSLDVTQLVPLAEAALERGEPVRAQLAIRNVNRTVGTILGHEVTKRYGGEGLPEGTIDLTFTGSAGQSFGAFLPRGITLRLEGDANDYVGKGLSGGRIVLRPDRAATFRSNEQIIAGNTIAYGATSGRIFLRGGVGERFAVRNSGARLVTEGVGDHGCEYMTGGRVAVLGKTGRNFAAGMSGGVAWVLDLKPFRVNTELVELGPVSGEAAHELEALVREHHEETGSSVAEELLADWDTALTRFTEVMPRDYRIVLEAKAKAEADGLDESEVAHKMMEALHG</sequence>
<evidence type="ECO:0000256" key="5">
    <source>
        <dbReference type="ARBA" id="ARBA00022630"/>
    </source>
</evidence>
<evidence type="ECO:0000256" key="6">
    <source>
        <dbReference type="ARBA" id="ARBA00022643"/>
    </source>
</evidence>
<evidence type="ECO:0000256" key="12">
    <source>
        <dbReference type="ARBA" id="ARBA00023164"/>
    </source>
</evidence>
<dbReference type="NCBIfam" id="NF008730">
    <property type="entry name" value="PRK11750.1"/>
    <property type="match status" value="1"/>
</dbReference>
<dbReference type="Pfam" id="PF01645">
    <property type="entry name" value="Glu_synthase"/>
    <property type="match status" value="1"/>
</dbReference>
<dbReference type="CDD" id="cd02808">
    <property type="entry name" value="GltS_FMN"/>
    <property type="match status" value="1"/>
</dbReference>
<dbReference type="Gene3D" id="3.20.20.70">
    <property type="entry name" value="Aldolase class I"/>
    <property type="match status" value="2"/>
</dbReference>
<dbReference type="Proteomes" id="UP001589750">
    <property type="component" value="Unassembled WGS sequence"/>
</dbReference>
<keyword evidence="7" id="KW-0479">Metal-binding</keyword>
<dbReference type="RefSeq" id="WP_140010016.1">
    <property type="nucleotide sequence ID" value="NZ_JBHMDG010000026.1"/>
</dbReference>
<evidence type="ECO:0000256" key="7">
    <source>
        <dbReference type="ARBA" id="ARBA00022723"/>
    </source>
</evidence>
<evidence type="ECO:0000313" key="16">
    <source>
        <dbReference type="EMBL" id="MFB9314882.1"/>
    </source>
</evidence>
<protein>
    <submittedName>
        <fullName evidence="16">Glutamate synthase large subunit</fullName>
        <ecNumber evidence="16">1.4.1.13</ecNumber>
    </submittedName>
</protein>
<evidence type="ECO:0000259" key="15">
    <source>
        <dbReference type="PROSITE" id="PS51278"/>
    </source>
</evidence>
<keyword evidence="12" id="KW-0314">Glutamate biosynthesis</keyword>
<dbReference type="CDD" id="cd00713">
    <property type="entry name" value="GltS"/>
    <property type="match status" value="1"/>
</dbReference>
<keyword evidence="8" id="KW-0315">Glutamine amidotransferase</keyword>
<dbReference type="InterPro" id="IPR017932">
    <property type="entry name" value="GATase_2_dom"/>
</dbReference>
<comment type="cofactor">
    <cofactor evidence="2">
        <name>[3Fe-4S] cluster</name>
        <dbReference type="ChEBI" id="CHEBI:21137"/>
    </cofactor>
</comment>
<evidence type="ECO:0000256" key="9">
    <source>
        <dbReference type="ARBA" id="ARBA00023002"/>
    </source>
</evidence>
<dbReference type="EC" id="1.4.1.13" evidence="16"/>
<keyword evidence="11" id="KW-0411">Iron-sulfur</keyword>
<dbReference type="PANTHER" id="PTHR11938:SF133">
    <property type="entry name" value="GLUTAMATE SYNTHASE (NADH)"/>
    <property type="match status" value="1"/>
</dbReference>
<proteinExistence type="inferred from homology"/>
<dbReference type="InterPro" id="IPR029055">
    <property type="entry name" value="Ntn_hydrolases_N"/>
</dbReference>